<feature type="compositionally biased region" description="Polar residues" evidence="8">
    <location>
        <begin position="1530"/>
        <end position="1548"/>
    </location>
</feature>
<dbReference type="FunFam" id="1.25.40.470:FF:000015">
    <property type="entry name" value="Intraflagellar transport particle protein 140"/>
    <property type="match status" value="1"/>
</dbReference>
<dbReference type="Pfam" id="PF23385">
    <property type="entry name" value="Beta-prop_IFT140_2nd"/>
    <property type="match status" value="2"/>
</dbReference>
<protein>
    <recommendedName>
        <fullName evidence="14">Intraflagellar transport protein 140</fullName>
    </recommendedName>
</protein>
<dbReference type="Gene3D" id="2.130.10.10">
    <property type="entry name" value="YVTN repeat-like/Quinoprotein amine dehydrogenase"/>
    <property type="match status" value="2"/>
</dbReference>
<dbReference type="GO" id="GO:0005930">
    <property type="term" value="C:axoneme"/>
    <property type="evidence" value="ECO:0007669"/>
    <property type="project" value="TreeGrafter"/>
</dbReference>
<sequence length="1658" mass="181510">MSLFVASTCQILGDIIVNHVAWSRVDQIAALSAYTVDDNERETNQVLFTNNEGELVANSSITHDFEATVFDWHPTERLLAIGWGDGMVSCWSVDGKNKPTSTFTNNVQHGSTITVLKWNPAGKRLVTGDKKGVVCVWQTDSRGGLNPIRQYRKKGSISALIYCVFSARGASGVDSTTGGPNATNGTMVVHNGNTSTNPAPAKVAVKEKPLSNQTPSFFFGTDRGALIYADDLGHCTDVQQLSSPIDTMLYFEERSSLVIITRSLLLTQYHVSDDGRVQRAAQVKLSVPQDVAVKGIQSIVWAGPGLLAAATEEKIIRLFDLATDESYNLSMNNALGKYMDRSDRVVCVTFSPVDRYLAVGTQLGIVAVWKFSGQARDVHAQAGGKAVPPTPTSPADWELLFRIHLNSPIMQLSWHGGRGTLACVTEDSTVILNESVMHAYMKGDLSVVQVSSTEVSLHIAGSLDPILVNTGMQMRGLAVGHSCFVCYSGKVAKVYRVDMQLQRFDALEPVHTSGMAMAIADASHVIDEVWFVAEGSVVKILNFAGTVKGTITFSEAEGVPMYLDLNGKFLAIVTNKGVIKIIDVHAPTKPKQLGSAGQFFSTKSTATTVGGVTTGGKGGESKSSEPVTSTPAGSASASAYVMPSADNTRIRSIKVNSSGTMVALLTDNVEGALKICHPDSKLHIYDRNKGAAMAFDFASHRRVPSSLHWDEQDDRLLSCEAVRARQNATGSNSAPAASTGVATSKSSKNKASNNDLEGEENSPISPNSHSSTAVNAASAEDTETVEIAETEVFLFFATSENNILMQDSFPRKTPYGALIGVNVPRLYFRNIIVPRKAEDNEDEPVNNKQVKIYSKVMRDFVGMDDVTESVKVALLDFSYNLTLGKLDEAYRVVKAINSPSIWENMAQMCVKTKRLDVAEVCLGNMGHARGAAAVRAAKKDGTNVAIGVLAIQLGLLDDAATIFRECGRFDMLNKLYQSAGLWDKAITTASNKDRIHLKTTHYQYARHLETLGLIDDAIEHYGLSGNSHTEVPRMLFQLDRVDELGDFVLQSDDPVLLKWWAAYLESIERYDKAKKYYSKARDYLSLVRIACFKGDFNKAAEIVAETNDRASAYHFARQLENQGQYNDAITFYASSGCYNHSIRLARAYNLDTELMRYALKSTPALMIECAVHFEQRREFDKAVQLYHKGGDIPRALDLCFRAGEDPSYANNTLVYDMLNTIAQDLGADSSPQTLARCAEFLVQHKQYERAIELYVMAKRYRSAVEMCLQNKVNINDVMVAALTPPETLEASERRDVLCDLAKALKKQGSFQLASKKYTQAGDRVRAIKCLVRSGDTKAVIQFASISRDPEIYKLAANYLQQMNWRESVDILKAITTFYTKAKAFVQLAAFYDSCGQVEIDEYSDYAKARDAMDMALKYLAKDTSRAATDMASSIEHRMMLIKKFLSAREAAKSDPSTMVAICAALLQEPELEEAIRAGDCLAMLVEHYFANKQYNEAYQYLQEMERRNIQLPPYVDAEIIDTVYKAVGHNTRNSSSNANKGRAASNNLGSQRDDQDDDYRGGRDSSNSPVRGPSNASTSGKSSTIGNTGSSGKGGGNRDRWSAEDEEEVADDIDEEIEEEEDEGLSPARGNNNNRGGRGHSGGVGSGGGGNMYYNARK</sequence>
<feature type="compositionally biased region" description="Acidic residues" evidence="8">
    <location>
        <begin position="1604"/>
        <end position="1624"/>
    </location>
</feature>
<feature type="compositionally biased region" description="Gly residues" evidence="8">
    <location>
        <begin position="1639"/>
        <end position="1651"/>
    </location>
</feature>
<keyword evidence="4" id="KW-0802">TPR repeat</keyword>
<evidence type="ECO:0000259" key="11">
    <source>
        <dbReference type="Pfam" id="PF24760"/>
    </source>
</evidence>
<evidence type="ECO:0000256" key="7">
    <source>
        <dbReference type="PROSITE-ProRule" id="PRU00221"/>
    </source>
</evidence>
<feature type="compositionally biased region" description="Low complexity" evidence="8">
    <location>
        <begin position="624"/>
        <end position="635"/>
    </location>
</feature>
<feature type="domain" description="IFT140 second beta-propeller" evidence="10">
    <location>
        <begin position="646"/>
        <end position="828"/>
    </location>
</feature>
<proteinExistence type="predicted"/>
<feature type="domain" description="IF140 C-terminal TPR" evidence="11">
    <location>
        <begin position="1386"/>
        <end position="1505"/>
    </location>
</feature>
<dbReference type="Gene3D" id="1.25.40.10">
    <property type="entry name" value="Tetratricopeptide repeat domain"/>
    <property type="match status" value="1"/>
</dbReference>
<evidence type="ECO:0000259" key="9">
    <source>
        <dbReference type="Pfam" id="PF23383"/>
    </source>
</evidence>
<dbReference type="InterPro" id="IPR015943">
    <property type="entry name" value="WD40/YVTN_repeat-like_dom_sf"/>
</dbReference>
<dbReference type="InterPro" id="IPR036322">
    <property type="entry name" value="WD40_repeat_dom_sf"/>
</dbReference>
<evidence type="ECO:0000256" key="1">
    <source>
        <dbReference type="ARBA" id="ARBA00004138"/>
    </source>
</evidence>
<feature type="compositionally biased region" description="Low complexity" evidence="8">
    <location>
        <begin position="744"/>
        <end position="754"/>
    </location>
</feature>
<evidence type="ECO:0000256" key="5">
    <source>
        <dbReference type="ARBA" id="ARBA00023069"/>
    </source>
</evidence>
<dbReference type="PANTHER" id="PTHR15722:SF7">
    <property type="entry name" value="INTRAFLAGELLAR TRANSPORT PROTEIN 140 HOMOLOG"/>
    <property type="match status" value="1"/>
</dbReference>
<dbReference type="InterPro" id="IPR056154">
    <property type="entry name" value="Beta-prop_IFT140_1st"/>
</dbReference>
<dbReference type="SMART" id="SM00320">
    <property type="entry name" value="WD40"/>
    <property type="match status" value="5"/>
</dbReference>
<dbReference type="InterPro" id="IPR056168">
    <property type="entry name" value="TPR_IF140/IFT172/WDR19"/>
</dbReference>
<feature type="compositionally biased region" description="Polar residues" evidence="8">
    <location>
        <begin position="727"/>
        <end position="743"/>
    </location>
</feature>
<keyword evidence="6" id="KW-0966">Cell projection</keyword>
<keyword evidence="5" id="KW-0969">Cilium</keyword>
<dbReference type="GO" id="GO:0030991">
    <property type="term" value="C:intraciliary transport particle A"/>
    <property type="evidence" value="ECO:0007669"/>
    <property type="project" value="TreeGrafter"/>
</dbReference>
<comment type="subcellular location">
    <subcellularLocation>
        <location evidence="1">Cell projection</location>
        <location evidence="1">Cilium</location>
    </subcellularLocation>
</comment>
<evidence type="ECO:0000259" key="12">
    <source>
        <dbReference type="Pfam" id="PF24762"/>
    </source>
</evidence>
<evidence type="ECO:0000259" key="10">
    <source>
        <dbReference type="Pfam" id="PF23385"/>
    </source>
</evidence>
<feature type="domain" description="IF140/IFT172/WDR19 TPR" evidence="12">
    <location>
        <begin position="884"/>
        <end position="1377"/>
    </location>
</feature>
<name>A0A7S3GS04_9STRA</name>
<dbReference type="InterPro" id="IPR011990">
    <property type="entry name" value="TPR-like_helical_dom_sf"/>
</dbReference>
<feature type="compositionally biased region" description="Polar residues" evidence="8">
    <location>
        <begin position="762"/>
        <end position="775"/>
    </location>
</feature>
<dbReference type="Pfam" id="PF23383">
    <property type="entry name" value="Beta-prop_IFT140_1st"/>
    <property type="match status" value="1"/>
</dbReference>
<dbReference type="Pfam" id="PF24762">
    <property type="entry name" value="TPR_IF140-IFT172"/>
    <property type="match status" value="1"/>
</dbReference>
<dbReference type="EMBL" id="HBIC01006464">
    <property type="protein sequence ID" value="CAE0274557.1"/>
    <property type="molecule type" value="Transcribed_RNA"/>
</dbReference>
<organism evidence="13">
    <name type="scientific">Spumella elongata</name>
    <dbReference type="NCBI Taxonomy" id="89044"/>
    <lineage>
        <taxon>Eukaryota</taxon>
        <taxon>Sar</taxon>
        <taxon>Stramenopiles</taxon>
        <taxon>Ochrophyta</taxon>
        <taxon>Chrysophyceae</taxon>
        <taxon>Chromulinales</taxon>
        <taxon>Chromulinaceae</taxon>
        <taxon>Spumella</taxon>
    </lineage>
</organism>
<feature type="domain" description="IFT140 second beta-propeller" evidence="10">
    <location>
        <begin position="444"/>
        <end position="584"/>
    </location>
</feature>
<dbReference type="InterPro" id="IPR056155">
    <property type="entry name" value="Beta-prop_IFT140_2nd"/>
</dbReference>
<gene>
    <name evidence="13" type="ORF">SELO1098_LOCUS3384</name>
</gene>
<dbReference type="SUPFAM" id="SSF82171">
    <property type="entry name" value="DPP6 N-terminal domain-like"/>
    <property type="match status" value="1"/>
</dbReference>
<evidence type="ECO:0000256" key="6">
    <source>
        <dbReference type="ARBA" id="ARBA00023273"/>
    </source>
</evidence>
<feature type="domain" description="IFT140 first beta-propeller" evidence="9">
    <location>
        <begin position="17"/>
        <end position="434"/>
    </location>
</feature>
<dbReference type="PANTHER" id="PTHR15722">
    <property type="entry name" value="IFT140/172-RELATED"/>
    <property type="match status" value="1"/>
</dbReference>
<keyword evidence="2 7" id="KW-0853">WD repeat</keyword>
<feature type="region of interest" description="Disordered" evidence="8">
    <location>
        <begin position="610"/>
        <end position="635"/>
    </location>
</feature>
<evidence type="ECO:0000256" key="8">
    <source>
        <dbReference type="SAM" id="MobiDB-lite"/>
    </source>
</evidence>
<dbReference type="SUPFAM" id="SSF50978">
    <property type="entry name" value="WD40 repeat-like"/>
    <property type="match status" value="1"/>
</dbReference>
<reference evidence="13" key="1">
    <citation type="submission" date="2021-01" db="EMBL/GenBank/DDBJ databases">
        <authorList>
            <person name="Corre E."/>
            <person name="Pelletier E."/>
            <person name="Niang G."/>
            <person name="Scheremetjew M."/>
            <person name="Finn R."/>
            <person name="Kale V."/>
            <person name="Holt S."/>
            <person name="Cochrane G."/>
            <person name="Meng A."/>
            <person name="Brown T."/>
            <person name="Cohen L."/>
        </authorList>
    </citation>
    <scope>NUCLEOTIDE SEQUENCE</scope>
    <source>
        <strain evidence="13">CCAP 955/1</strain>
    </source>
</reference>
<accession>A0A7S3GS04</accession>
<feature type="repeat" description="WD" evidence="7">
    <location>
        <begin position="106"/>
        <end position="141"/>
    </location>
</feature>
<evidence type="ECO:0008006" key="14">
    <source>
        <dbReference type="Google" id="ProtNLM"/>
    </source>
</evidence>
<dbReference type="PROSITE" id="PS50082">
    <property type="entry name" value="WD_REPEATS_2"/>
    <property type="match status" value="1"/>
</dbReference>
<evidence type="ECO:0000256" key="3">
    <source>
        <dbReference type="ARBA" id="ARBA00022737"/>
    </source>
</evidence>
<dbReference type="GO" id="GO:0035721">
    <property type="term" value="P:intraciliary retrograde transport"/>
    <property type="evidence" value="ECO:0007669"/>
    <property type="project" value="TreeGrafter"/>
</dbReference>
<evidence type="ECO:0000256" key="4">
    <source>
        <dbReference type="ARBA" id="ARBA00022803"/>
    </source>
</evidence>
<keyword evidence="3" id="KW-0677">Repeat</keyword>
<feature type="region of interest" description="Disordered" evidence="8">
    <location>
        <begin position="727"/>
        <end position="781"/>
    </location>
</feature>
<dbReference type="GO" id="GO:0036064">
    <property type="term" value="C:ciliary basal body"/>
    <property type="evidence" value="ECO:0007669"/>
    <property type="project" value="TreeGrafter"/>
</dbReference>
<evidence type="ECO:0000313" key="13">
    <source>
        <dbReference type="EMBL" id="CAE0274557.1"/>
    </source>
</evidence>
<dbReference type="Pfam" id="PF24760">
    <property type="entry name" value="TPR_IF140_C"/>
    <property type="match status" value="1"/>
</dbReference>
<dbReference type="Gene3D" id="1.25.40.470">
    <property type="match status" value="1"/>
</dbReference>
<evidence type="ECO:0000256" key="2">
    <source>
        <dbReference type="ARBA" id="ARBA00022574"/>
    </source>
</evidence>
<feature type="compositionally biased region" description="Low complexity" evidence="8">
    <location>
        <begin position="1577"/>
        <end position="1588"/>
    </location>
</feature>
<dbReference type="InterPro" id="IPR001680">
    <property type="entry name" value="WD40_rpt"/>
</dbReference>
<dbReference type="SUPFAM" id="SSF48452">
    <property type="entry name" value="TPR-like"/>
    <property type="match status" value="3"/>
</dbReference>
<feature type="region of interest" description="Disordered" evidence="8">
    <location>
        <begin position="1530"/>
        <end position="1658"/>
    </location>
</feature>
<dbReference type="InterPro" id="IPR056156">
    <property type="entry name" value="TPR_IF140_C"/>
</dbReference>